<comment type="similarity">
    <text evidence="4 7">Belongs to the glucose-6-phosphate 1-epimerase family.</text>
</comment>
<keyword evidence="5 7" id="KW-0413">Isomerase</keyword>
<dbReference type="PANTHER" id="PTHR11122:SF13">
    <property type="entry name" value="GLUCOSE-6-PHOSPHATE 1-EPIMERASE"/>
    <property type="match status" value="1"/>
</dbReference>
<feature type="active site" evidence="8">
    <location>
        <position position="188"/>
    </location>
</feature>
<evidence type="ECO:0000256" key="1">
    <source>
        <dbReference type="ARBA" id="ARBA00001096"/>
    </source>
</evidence>
<name>A0A8S9X565_APOLU</name>
<dbReference type="CDD" id="cd09020">
    <property type="entry name" value="D-hex-6-P-epi_like"/>
    <property type="match status" value="1"/>
</dbReference>
<dbReference type="GO" id="GO:0047938">
    <property type="term" value="F:glucose-6-phosphate 1-epimerase activity"/>
    <property type="evidence" value="ECO:0007669"/>
    <property type="project" value="UniProtKB-UniRule"/>
</dbReference>
<dbReference type="InterPro" id="IPR008183">
    <property type="entry name" value="Aldose_1/G6P_1-epimerase"/>
</dbReference>
<evidence type="ECO:0000256" key="8">
    <source>
        <dbReference type="PIRSR" id="PIRSR016020-1"/>
    </source>
</evidence>
<dbReference type="InterPro" id="IPR014718">
    <property type="entry name" value="GH-type_carb-bd"/>
</dbReference>
<evidence type="ECO:0000256" key="6">
    <source>
        <dbReference type="ARBA" id="ARBA00045743"/>
    </source>
</evidence>
<dbReference type="Pfam" id="PF01263">
    <property type="entry name" value="Aldose_epim"/>
    <property type="match status" value="1"/>
</dbReference>
<dbReference type="GO" id="GO:0030246">
    <property type="term" value="F:carbohydrate binding"/>
    <property type="evidence" value="ECO:0007669"/>
    <property type="project" value="UniProtKB-UniRule"/>
</dbReference>
<dbReference type="EC" id="5.1.3.15" evidence="7"/>
<feature type="active site" evidence="8">
    <location>
        <position position="290"/>
    </location>
</feature>
<dbReference type="InterPro" id="IPR011013">
    <property type="entry name" value="Gal_mutarotase_sf_dom"/>
</dbReference>
<organism evidence="9 10">
    <name type="scientific">Apolygus lucorum</name>
    <name type="common">Small green plant bug</name>
    <name type="synonym">Lygocoris lucorum</name>
    <dbReference type="NCBI Taxonomy" id="248454"/>
    <lineage>
        <taxon>Eukaryota</taxon>
        <taxon>Metazoa</taxon>
        <taxon>Ecdysozoa</taxon>
        <taxon>Arthropoda</taxon>
        <taxon>Hexapoda</taxon>
        <taxon>Insecta</taxon>
        <taxon>Pterygota</taxon>
        <taxon>Neoptera</taxon>
        <taxon>Paraneoptera</taxon>
        <taxon>Hemiptera</taxon>
        <taxon>Heteroptera</taxon>
        <taxon>Panheteroptera</taxon>
        <taxon>Cimicomorpha</taxon>
        <taxon>Miridae</taxon>
        <taxon>Mirini</taxon>
        <taxon>Apolygus</taxon>
    </lineage>
</organism>
<evidence type="ECO:0000256" key="5">
    <source>
        <dbReference type="ARBA" id="ARBA00023235"/>
    </source>
</evidence>
<evidence type="ECO:0000256" key="4">
    <source>
        <dbReference type="ARBA" id="ARBA00005866"/>
    </source>
</evidence>
<dbReference type="GO" id="GO:0004034">
    <property type="term" value="F:aldose 1-epimerase activity"/>
    <property type="evidence" value="ECO:0007669"/>
    <property type="project" value="UniProtKB-EC"/>
</dbReference>
<dbReference type="AlphaFoldDB" id="A0A8S9X565"/>
<evidence type="ECO:0000313" key="9">
    <source>
        <dbReference type="EMBL" id="KAF6203619.1"/>
    </source>
</evidence>
<comment type="caution">
    <text evidence="9">The sequence shown here is derived from an EMBL/GenBank/DDBJ whole genome shotgun (WGS) entry which is preliminary data.</text>
</comment>
<dbReference type="SUPFAM" id="SSF74650">
    <property type="entry name" value="Galactose mutarotase-like"/>
    <property type="match status" value="1"/>
</dbReference>
<evidence type="ECO:0000256" key="7">
    <source>
        <dbReference type="PIRNR" id="PIRNR016020"/>
    </source>
</evidence>
<dbReference type="InterPro" id="IPR025532">
    <property type="entry name" value="G6P_1-epimerase"/>
</dbReference>
<accession>A0A8S9X565</accession>
<gene>
    <name evidence="9" type="ORF">GE061_001951</name>
</gene>
<protein>
    <recommendedName>
        <fullName evidence="7">glucose-6-phosphate 1-epimerase</fullName>
        <ecNumber evidence="7">5.1.3.15</ecNumber>
    </recommendedName>
</protein>
<dbReference type="PANTHER" id="PTHR11122">
    <property type="entry name" value="APOSPORY-ASSOCIATED PROTEIN C-RELATED"/>
    <property type="match status" value="1"/>
</dbReference>
<comment type="catalytic activity">
    <reaction evidence="2">
        <text>alpha-D-galactose = beta-D-galactose</text>
        <dbReference type="Rhea" id="RHEA:28675"/>
        <dbReference type="ChEBI" id="CHEBI:27667"/>
        <dbReference type="ChEBI" id="CHEBI:28061"/>
        <dbReference type="EC" id="5.1.3.3"/>
    </reaction>
    <physiologicalReaction direction="right-to-left" evidence="2">
        <dbReference type="Rhea" id="RHEA:28677"/>
    </physiologicalReaction>
</comment>
<dbReference type="GO" id="GO:0005737">
    <property type="term" value="C:cytoplasm"/>
    <property type="evidence" value="ECO:0007669"/>
    <property type="project" value="TreeGrafter"/>
</dbReference>
<comment type="function">
    <text evidence="6">Mutarotase that catalyzes the interconversion of beta-D-galactose and alpha-D-galactose during galactose metabolism. Beta-D-galactose is metabolized in the liver into glucose 1-phosphate, the primary metabolic fuel, by the action of four enzymes that constitute the Leloir pathway: GALM, GALK1 (galactokinase), GALT (galactose-1-phosphate uridylyltransferase) and GALE (UDP-galactose-4'-epimerase). Involved in the maintenance of the equilibrium between the beta- and alpha-anomers of galactose, therefore ensuring a sufficient supply of the alpha-anomer for GALK1. Also active on D-glucose although shows a preference for galactose over glucose.</text>
</comment>
<evidence type="ECO:0000256" key="3">
    <source>
        <dbReference type="ARBA" id="ARBA00004947"/>
    </source>
</evidence>
<dbReference type="GO" id="GO:0005975">
    <property type="term" value="P:carbohydrate metabolic process"/>
    <property type="evidence" value="ECO:0007669"/>
    <property type="project" value="InterPro"/>
</dbReference>
<proteinExistence type="inferred from homology"/>
<evidence type="ECO:0000256" key="2">
    <source>
        <dbReference type="ARBA" id="ARBA00001712"/>
    </source>
</evidence>
<comment type="catalytic activity">
    <reaction evidence="1">
        <text>alpha-D-glucose 6-phosphate = beta-D-glucose 6-phosphate</text>
        <dbReference type="Rhea" id="RHEA:16249"/>
        <dbReference type="ChEBI" id="CHEBI:58225"/>
        <dbReference type="ChEBI" id="CHEBI:58247"/>
        <dbReference type="EC" id="5.1.3.15"/>
    </reaction>
</comment>
<dbReference type="Gene3D" id="2.70.98.10">
    <property type="match status" value="1"/>
</dbReference>
<dbReference type="EMBL" id="WIXP02000010">
    <property type="protein sequence ID" value="KAF6203619.1"/>
    <property type="molecule type" value="Genomic_DNA"/>
</dbReference>
<comment type="pathway">
    <text evidence="3">Carbohydrate metabolism; galactose metabolism.</text>
</comment>
<keyword evidence="10" id="KW-1185">Reference proteome</keyword>
<dbReference type="OrthoDB" id="1659429at2759"/>
<reference evidence="9" key="1">
    <citation type="journal article" date="2021" name="Mol. Ecol. Resour.">
        <title>Apolygus lucorum genome provides insights into omnivorousness and mesophyll feeding.</title>
        <authorList>
            <person name="Liu Y."/>
            <person name="Liu H."/>
            <person name="Wang H."/>
            <person name="Huang T."/>
            <person name="Liu B."/>
            <person name="Yang B."/>
            <person name="Yin L."/>
            <person name="Li B."/>
            <person name="Zhang Y."/>
            <person name="Zhang S."/>
            <person name="Jiang F."/>
            <person name="Zhang X."/>
            <person name="Ren Y."/>
            <person name="Wang B."/>
            <person name="Wang S."/>
            <person name="Lu Y."/>
            <person name="Wu K."/>
            <person name="Fan W."/>
            <person name="Wang G."/>
        </authorList>
    </citation>
    <scope>NUCLEOTIDE SEQUENCE</scope>
    <source>
        <strain evidence="9">12Hb</strain>
    </source>
</reference>
<dbReference type="Proteomes" id="UP000466442">
    <property type="component" value="Unassembled WGS sequence"/>
</dbReference>
<evidence type="ECO:0000313" key="10">
    <source>
        <dbReference type="Proteomes" id="UP000466442"/>
    </source>
</evidence>
<dbReference type="PIRSF" id="PIRSF016020">
    <property type="entry name" value="PHexose_mutarotase"/>
    <property type="match status" value="1"/>
</dbReference>
<sequence length="315" mass="35568">MRSFRIRVSVIVFPFRPANSEHSASRSAYQYPGHRIRMAPANDKNTIVLERGNGTSCSVNLHGATLTSWKVNGKEQMFVSSKAVFDEKSPIRGGIPIAFPKFGPWDDKPLHGFARVCRWKMESGADHLANGDIKARLVLEDNDYTRSLWGHKFRMVYTLLLGEQQLKTKVAITNPSKDESFAFELVLHTYFQVKDIRKCKVTGLNGLQYLTKRDDTETTTDKESSVRIDGPITRLYADTPPIHEIVTPEQTTSIIKCNFPDTVIWNPWEEVAKTIPDLSDEEYNQFICVEAGSFFDPMTLPPGGTFEASQSLCVK</sequence>